<evidence type="ECO:0000256" key="8">
    <source>
        <dbReference type="ARBA" id="ARBA00023242"/>
    </source>
</evidence>
<gene>
    <name evidence="10" type="primary">DDB_G0270580</name>
    <name evidence="10" type="ORF">CDAR_492641</name>
</gene>
<dbReference type="InterPro" id="IPR019410">
    <property type="entry name" value="Methyltransf_16"/>
</dbReference>
<keyword evidence="6" id="KW-0808">Transferase</keyword>
<comment type="similarity">
    <text evidence="9">Belongs to the methyltransferase superfamily. METTL18 family.</text>
</comment>
<dbReference type="Gene3D" id="3.40.50.150">
    <property type="entry name" value="Vaccinia Virus protein VP39"/>
    <property type="match status" value="1"/>
</dbReference>
<organism evidence="10 11">
    <name type="scientific">Caerostris darwini</name>
    <dbReference type="NCBI Taxonomy" id="1538125"/>
    <lineage>
        <taxon>Eukaryota</taxon>
        <taxon>Metazoa</taxon>
        <taxon>Ecdysozoa</taxon>
        <taxon>Arthropoda</taxon>
        <taxon>Chelicerata</taxon>
        <taxon>Arachnida</taxon>
        <taxon>Araneae</taxon>
        <taxon>Araneomorphae</taxon>
        <taxon>Entelegynae</taxon>
        <taxon>Araneoidea</taxon>
        <taxon>Araneidae</taxon>
        <taxon>Caerostris</taxon>
    </lineage>
</organism>
<reference evidence="10 11" key="1">
    <citation type="submission" date="2021-06" db="EMBL/GenBank/DDBJ databases">
        <title>Caerostris darwini draft genome.</title>
        <authorList>
            <person name="Kono N."/>
            <person name="Arakawa K."/>
        </authorList>
    </citation>
    <scope>NUCLEOTIDE SEQUENCE [LARGE SCALE GENOMIC DNA]</scope>
</reference>
<dbReference type="SUPFAM" id="SSF53335">
    <property type="entry name" value="S-adenosyl-L-methionine-dependent methyltransferases"/>
    <property type="match status" value="1"/>
</dbReference>
<accession>A0AAV4UZV6</accession>
<dbReference type="PANTHER" id="PTHR14614:SF39">
    <property type="entry name" value="HISTIDINE PROTEIN METHYLTRANSFERASE 1 HOMOLOG"/>
    <property type="match status" value="1"/>
</dbReference>
<dbReference type="InterPro" id="IPR029063">
    <property type="entry name" value="SAM-dependent_MTases_sf"/>
</dbReference>
<keyword evidence="5 10" id="KW-0489">Methyltransferase</keyword>
<evidence type="ECO:0000256" key="3">
    <source>
        <dbReference type="ARBA" id="ARBA00012533"/>
    </source>
</evidence>
<keyword evidence="11" id="KW-1185">Reference proteome</keyword>
<dbReference type="GO" id="GO:0005634">
    <property type="term" value="C:nucleus"/>
    <property type="evidence" value="ECO:0007669"/>
    <property type="project" value="UniProtKB-SubCell"/>
</dbReference>
<evidence type="ECO:0000313" key="10">
    <source>
        <dbReference type="EMBL" id="GIY63164.1"/>
    </source>
</evidence>
<evidence type="ECO:0000256" key="5">
    <source>
        <dbReference type="ARBA" id="ARBA00022603"/>
    </source>
</evidence>
<evidence type="ECO:0000256" key="1">
    <source>
        <dbReference type="ARBA" id="ARBA00004123"/>
    </source>
</evidence>
<evidence type="ECO:0000313" key="11">
    <source>
        <dbReference type="Proteomes" id="UP001054837"/>
    </source>
</evidence>
<dbReference type="GO" id="GO:0018064">
    <property type="term" value="F:protein-L-histidine N-tele-methyltransferase activity"/>
    <property type="evidence" value="ECO:0007669"/>
    <property type="project" value="UniProtKB-EC"/>
</dbReference>
<evidence type="ECO:0000256" key="2">
    <source>
        <dbReference type="ARBA" id="ARBA00004496"/>
    </source>
</evidence>
<proteinExistence type="inferred from homology"/>
<evidence type="ECO:0000256" key="4">
    <source>
        <dbReference type="ARBA" id="ARBA00022490"/>
    </source>
</evidence>
<comment type="caution">
    <text evidence="10">The sequence shown here is derived from an EMBL/GenBank/DDBJ whole genome shotgun (WGS) entry which is preliminary data.</text>
</comment>
<dbReference type="PANTHER" id="PTHR14614">
    <property type="entry name" value="HEPATOCELLULAR CARCINOMA-ASSOCIATED ANTIGEN"/>
    <property type="match status" value="1"/>
</dbReference>
<keyword evidence="4" id="KW-0963">Cytoplasm</keyword>
<sequence length="294" mass="33481">MAFCFNFSNPLVDDSQINVEMNPELADKDEQETLKKECADVPCEYISMCNVHFKVSPDLNLKEMNFGSMKVKYSTQETIANKIENLDVFSERNSDLVPGKYEGGLKVWECSIDLAEFLVENNCVKNGDVVLELGCGIGLPGLIAYLSGALVTFQDFNSEVLKLITAPNVYLNTPEENKSNISEKCKFLSGDWQNIKEKYFLEEKEQKKYDIIITSETIYDKCNQKKLLNLMKATLKDDGVIYLASKVHYFGVGGSIIDFEELLKQDNTFEFSTVFRTTEGVERQILKLIRKQQK</sequence>
<dbReference type="GO" id="GO:0005737">
    <property type="term" value="C:cytoplasm"/>
    <property type="evidence" value="ECO:0007669"/>
    <property type="project" value="UniProtKB-SubCell"/>
</dbReference>
<dbReference type="EC" id="2.1.1.85" evidence="3"/>
<comment type="subcellular location">
    <subcellularLocation>
        <location evidence="2">Cytoplasm</location>
    </subcellularLocation>
    <subcellularLocation>
        <location evidence="1">Nucleus</location>
    </subcellularLocation>
</comment>
<evidence type="ECO:0000256" key="7">
    <source>
        <dbReference type="ARBA" id="ARBA00022691"/>
    </source>
</evidence>
<dbReference type="AlphaFoldDB" id="A0AAV4UZV6"/>
<protein>
    <recommendedName>
        <fullName evidence="3">protein-histidine N-methyltransferase</fullName>
        <ecNumber evidence="3">2.1.1.85</ecNumber>
    </recommendedName>
</protein>
<name>A0AAV4UZV6_9ARAC</name>
<dbReference type="CDD" id="cd02440">
    <property type="entry name" value="AdoMet_MTases"/>
    <property type="match status" value="1"/>
</dbReference>
<keyword evidence="7" id="KW-0949">S-adenosyl-L-methionine</keyword>
<keyword evidence="8" id="KW-0539">Nucleus</keyword>
<dbReference type="GO" id="GO:0032259">
    <property type="term" value="P:methylation"/>
    <property type="evidence" value="ECO:0007669"/>
    <property type="project" value="UniProtKB-KW"/>
</dbReference>
<dbReference type="Pfam" id="PF10294">
    <property type="entry name" value="Methyltransf_16"/>
    <property type="match status" value="1"/>
</dbReference>
<dbReference type="EMBL" id="BPLQ01012162">
    <property type="protein sequence ID" value="GIY63164.1"/>
    <property type="molecule type" value="Genomic_DNA"/>
</dbReference>
<evidence type="ECO:0000256" key="9">
    <source>
        <dbReference type="ARBA" id="ARBA00038126"/>
    </source>
</evidence>
<dbReference type="Proteomes" id="UP001054837">
    <property type="component" value="Unassembled WGS sequence"/>
</dbReference>
<evidence type="ECO:0000256" key="6">
    <source>
        <dbReference type="ARBA" id="ARBA00022679"/>
    </source>
</evidence>